<protein>
    <submittedName>
        <fullName evidence="1">Uncharacterized protein</fullName>
    </submittedName>
</protein>
<comment type="caution">
    <text evidence="1">The sequence shown here is derived from an EMBL/GenBank/DDBJ whole genome shotgun (WGS) entry which is preliminary data.</text>
</comment>
<dbReference type="Proteomes" id="UP000192511">
    <property type="component" value="Unassembled WGS sequence"/>
</dbReference>
<proteinExistence type="predicted"/>
<sequence>MIKVLEKNHLELRSFEAAFSLEKQIVVGDFTAEERTPGHYIDYLDSTISYVTLCAKRDVNLTLWESHTLLEHCQDNFILNVHLKLSFDDLASCIETKQLESWCARNHIILHKARDEAHLTYYFNLFDTHQITGELMISPVLYFDKNPLFTLQADGDVVSQLLKTKPIVLEVKKNQIICFDKYHYQMAYCPDFNFIRVHDVHRSD</sequence>
<evidence type="ECO:0000313" key="1">
    <source>
        <dbReference type="EMBL" id="PNL62656.1"/>
    </source>
</evidence>
<dbReference type="AlphaFoldDB" id="A0AAX0WZ76"/>
<keyword evidence="2" id="KW-1185">Reference proteome</keyword>
<evidence type="ECO:0000313" key="2">
    <source>
        <dbReference type="Proteomes" id="UP000192511"/>
    </source>
</evidence>
<gene>
    <name evidence="1" type="ORF">A6J39_016375</name>
</gene>
<name>A0AAX0WZ76_9GAMM</name>
<dbReference type="EMBL" id="NBTX02000004">
    <property type="protein sequence ID" value="PNL62656.1"/>
    <property type="molecule type" value="Genomic_DNA"/>
</dbReference>
<reference evidence="1" key="1">
    <citation type="submission" date="2017-12" db="EMBL/GenBank/DDBJ databases">
        <title>FDA dAtabase for Regulatory Grade micrObial Sequences (FDA-ARGOS): Supporting development and validation of Infectious Disease Dx tests.</title>
        <authorList>
            <person name="Kerrigan L."/>
            <person name="Tallon L.J."/>
            <person name="Sadzewicz L."/>
            <person name="Sengamalay N."/>
            <person name="Ott S."/>
            <person name="Godinez A."/>
            <person name="Nagaraj S."/>
            <person name="Vavikolanu K."/>
            <person name="Vyas G."/>
            <person name="Nadendla S."/>
            <person name="Aluvathingal J."/>
            <person name="Sichtig H."/>
        </authorList>
    </citation>
    <scope>NUCLEOTIDE SEQUENCE [LARGE SCALE GENOMIC DNA]</scope>
    <source>
        <strain evidence="1">FDAARGOS_200</strain>
    </source>
</reference>
<accession>A0AAX0WZ76</accession>
<organism evidence="1 2">
    <name type="scientific">Legionella anisa</name>
    <dbReference type="NCBI Taxonomy" id="28082"/>
    <lineage>
        <taxon>Bacteria</taxon>
        <taxon>Pseudomonadati</taxon>
        <taxon>Pseudomonadota</taxon>
        <taxon>Gammaproteobacteria</taxon>
        <taxon>Legionellales</taxon>
        <taxon>Legionellaceae</taxon>
        <taxon>Legionella</taxon>
    </lineage>
</organism>